<feature type="transmembrane region" description="Helical" evidence="6">
    <location>
        <begin position="77"/>
        <end position="99"/>
    </location>
</feature>
<keyword evidence="3 6" id="KW-0812">Transmembrane</keyword>
<proteinExistence type="predicted"/>
<keyword evidence="9" id="KW-1185">Reference proteome</keyword>
<feature type="transmembrane region" description="Helical" evidence="6">
    <location>
        <begin position="134"/>
        <end position="158"/>
    </location>
</feature>
<evidence type="ECO:0000256" key="6">
    <source>
        <dbReference type="SAM" id="Phobius"/>
    </source>
</evidence>
<dbReference type="Pfam" id="PF06271">
    <property type="entry name" value="RDD"/>
    <property type="match status" value="1"/>
</dbReference>
<dbReference type="EMBL" id="SJPY01000006">
    <property type="protein sequence ID" value="TWU38986.1"/>
    <property type="molecule type" value="Genomic_DNA"/>
</dbReference>
<evidence type="ECO:0000313" key="9">
    <source>
        <dbReference type="Proteomes" id="UP000315471"/>
    </source>
</evidence>
<evidence type="ECO:0000256" key="2">
    <source>
        <dbReference type="ARBA" id="ARBA00022475"/>
    </source>
</evidence>
<accession>A0A5C6DV79</accession>
<dbReference type="PANTHER" id="PTHR36115">
    <property type="entry name" value="PROLINE-RICH ANTIGEN HOMOLOG-RELATED"/>
    <property type="match status" value="1"/>
</dbReference>
<gene>
    <name evidence="8" type="ORF">Q31b_40650</name>
</gene>
<name>A0A5C6DV79_9BACT</name>
<keyword evidence="5 6" id="KW-0472">Membrane</keyword>
<comment type="caution">
    <text evidence="8">The sequence shown here is derived from an EMBL/GenBank/DDBJ whole genome shotgun (WGS) entry which is preliminary data.</text>
</comment>
<comment type="subcellular location">
    <subcellularLocation>
        <location evidence="1">Cell membrane</location>
        <topology evidence="1">Multi-pass membrane protein</topology>
    </subcellularLocation>
</comment>
<evidence type="ECO:0000313" key="8">
    <source>
        <dbReference type="EMBL" id="TWU38986.1"/>
    </source>
</evidence>
<reference evidence="8 9" key="1">
    <citation type="submission" date="2019-02" db="EMBL/GenBank/DDBJ databases">
        <title>Deep-cultivation of Planctomycetes and their phenomic and genomic characterization uncovers novel biology.</title>
        <authorList>
            <person name="Wiegand S."/>
            <person name="Jogler M."/>
            <person name="Boedeker C."/>
            <person name="Pinto D."/>
            <person name="Vollmers J."/>
            <person name="Rivas-Marin E."/>
            <person name="Kohn T."/>
            <person name="Peeters S.H."/>
            <person name="Heuer A."/>
            <person name="Rast P."/>
            <person name="Oberbeckmann S."/>
            <person name="Bunk B."/>
            <person name="Jeske O."/>
            <person name="Meyerdierks A."/>
            <person name="Storesund J.E."/>
            <person name="Kallscheuer N."/>
            <person name="Luecker S."/>
            <person name="Lage O.M."/>
            <person name="Pohl T."/>
            <person name="Merkel B.J."/>
            <person name="Hornburger P."/>
            <person name="Mueller R.-W."/>
            <person name="Bruemmer F."/>
            <person name="Labrenz M."/>
            <person name="Spormann A.M."/>
            <person name="Op Den Camp H."/>
            <person name="Overmann J."/>
            <person name="Amann R."/>
            <person name="Jetten M.S.M."/>
            <person name="Mascher T."/>
            <person name="Medema M.H."/>
            <person name="Devos D.P."/>
            <person name="Kaster A.-K."/>
            <person name="Ovreas L."/>
            <person name="Rohde M."/>
            <person name="Galperin M.Y."/>
            <person name="Jogler C."/>
        </authorList>
    </citation>
    <scope>NUCLEOTIDE SEQUENCE [LARGE SCALE GENOMIC DNA]</scope>
    <source>
        <strain evidence="8 9">Q31b</strain>
    </source>
</reference>
<keyword evidence="4 6" id="KW-1133">Transmembrane helix</keyword>
<evidence type="ECO:0000256" key="1">
    <source>
        <dbReference type="ARBA" id="ARBA00004651"/>
    </source>
</evidence>
<dbReference type="Proteomes" id="UP000315471">
    <property type="component" value="Unassembled WGS sequence"/>
</dbReference>
<evidence type="ECO:0000256" key="3">
    <source>
        <dbReference type="ARBA" id="ARBA00022692"/>
    </source>
</evidence>
<feature type="domain" description="RDD" evidence="7">
    <location>
        <begin position="29"/>
        <end position="171"/>
    </location>
</feature>
<organism evidence="8 9">
    <name type="scientific">Novipirellula aureliae</name>
    <dbReference type="NCBI Taxonomy" id="2527966"/>
    <lineage>
        <taxon>Bacteria</taxon>
        <taxon>Pseudomonadati</taxon>
        <taxon>Planctomycetota</taxon>
        <taxon>Planctomycetia</taxon>
        <taxon>Pirellulales</taxon>
        <taxon>Pirellulaceae</taxon>
        <taxon>Novipirellula</taxon>
    </lineage>
</organism>
<protein>
    <submittedName>
        <fullName evidence="8">RDD family protein</fullName>
    </submittedName>
</protein>
<evidence type="ECO:0000256" key="4">
    <source>
        <dbReference type="ARBA" id="ARBA00022989"/>
    </source>
</evidence>
<evidence type="ECO:0000256" key="5">
    <source>
        <dbReference type="ARBA" id="ARBA00023136"/>
    </source>
</evidence>
<evidence type="ECO:0000259" key="7">
    <source>
        <dbReference type="Pfam" id="PF06271"/>
    </source>
</evidence>
<dbReference type="InterPro" id="IPR010432">
    <property type="entry name" value="RDD"/>
</dbReference>
<dbReference type="PANTHER" id="PTHR36115:SF4">
    <property type="entry name" value="MEMBRANE PROTEIN"/>
    <property type="match status" value="1"/>
</dbReference>
<keyword evidence="2" id="KW-1003">Cell membrane</keyword>
<dbReference type="GO" id="GO:0005886">
    <property type="term" value="C:plasma membrane"/>
    <property type="evidence" value="ECO:0007669"/>
    <property type="project" value="UniProtKB-SubCell"/>
</dbReference>
<dbReference type="InterPro" id="IPR051791">
    <property type="entry name" value="Pra-immunoreactive"/>
</dbReference>
<dbReference type="OrthoDB" id="8612316at2"/>
<feature type="transmembrane region" description="Helical" evidence="6">
    <location>
        <begin position="44"/>
        <end position="65"/>
    </location>
</feature>
<dbReference type="RefSeq" id="WP_146601264.1">
    <property type="nucleotide sequence ID" value="NZ_SJPY01000006.1"/>
</dbReference>
<dbReference type="AlphaFoldDB" id="A0A5C6DV79"/>
<sequence length="179" mass="19685">MSYGDLNPYAAPAETDAYRGYSNPHPPLATRVERFVGSLIDSCLTILVFFTVGIPLFFAIAYFGVEFDFDRPAFDFYGDLVAALFAAVFFIIINGYLLATKGQTVGKLVMKTQIVSEETDRILPLGRLLLLRYVTIWIASGLPVVGGFINLANALAIFRANHKCIHDDIAGTKVIKLLS</sequence>